<feature type="compositionally biased region" description="Acidic residues" evidence="1">
    <location>
        <begin position="44"/>
        <end position="53"/>
    </location>
</feature>
<reference evidence="3" key="1">
    <citation type="journal article" date="2019" name="Int. J. Syst. Evol. Microbiol.">
        <title>The Global Catalogue of Microorganisms (GCM) 10K type strain sequencing project: providing services to taxonomists for standard genome sequencing and annotation.</title>
        <authorList>
            <consortium name="The Broad Institute Genomics Platform"/>
            <consortium name="The Broad Institute Genome Sequencing Center for Infectious Disease"/>
            <person name="Wu L."/>
            <person name="Ma J."/>
        </authorList>
    </citation>
    <scope>NUCLEOTIDE SEQUENCE [LARGE SCALE GENOMIC DNA]</scope>
    <source>
        <strain evidence="3">CGMCC 1.10992</strain>
    </source>
</reference>
<keyword evidence="3" id="KW-1185">Reference proteome</keyword>
<dbReference type="RefSeq" id="WP_345338332.1">
    <property type="nucleotide sequence ID" value="NZ_BAABLI010000005.1"/>
</dbReference>
<protein>
    <submittedName>
        <fullName evidence="2">Uncharacterized protein</fullName>
    </submittedName>
</protein>
<dbReference type="Proteomes" id="UP001597380">
    <property type="component" value="Unassembled WGS sequence"/>
</dbReference>
<evidence type="ECO:0000313" key="3">
    <source>
        <dbReference type="Proteomes" id="UP001597380"/>
    </source>
</evidence>
<organism evidence="2 3">
    <name type="scientific">Corallincola platygyrae</name>
    <dbReference type="NCBI Taxonomy" id="1193278"/>
    <lineage>
        <taxon>Bacteria</taxon>
        <taxon>Pseudomonadati</taxon>
        <taxon>Pseudomonadota</taxon>
        <taxon>Gammaproteobacteria</taxon>
        <taxon>Alteromonadales</taxon>
        <taxon>Psychromonadaceae</taxon>
        <taxon>Corallincola</taxon>
    </lineage>
</organism>
<evidence type="ECO:0000313" key="2">
    <source>
        <dbReference type="EMBL" id="MFD2095172.1"/>
    </source>
</evidence>
<comment type="caution">
    <text evidence="2">The sequence shown here is derived from an EMBL/GenBank/DDBJ whole genome shotgun (WGS) entry which is preliminary data.</text>
</comment>
<proteinExistence type="predicted"/>
<feature type="region of interest" description="Disordered" evidence="1">
    <location>
        <begin position="21"/>
        <end position="53"/>
    </location>
</feature>
<accession>A0ABW4XJ98</accession>
<gene>
    <name evidence="2" type="ORF">ACFSJ3_04185</name>
</gene>
<name>A0ABW4XJ98_9GAMM</name>
<dbReference type="EMBL" id="JBHUHT010000008">
    <property type="protein sequence ID" value="MFD2095172.1"/>
    <property type="molecule type" value="Genomic_DNA"/>
</dbReference>
<sequence length="53" mass="6203">MKIPKETSEEQFEFEMIEMRQAVKGERQKQRQGSLKDPMSETPDSSDIDEQAK</sequence>
<evidence type="ECO:0000256" key="1">
    <source>
        <dbReference type="SAM" id="MobiDB-lite"/>
    </source>
</evidence>